<dbReference type="Proteomes" id="UP001218218">
    <property type="component" value="Unassembled WGS sequence"/>
</dbReference>
<proteinExistence type="predicted"/>
<feature type="region of interest" description="Disordered" evidence="1">
    <location>
        <begin position="1"/>
        <end position="27"/>
    </location>
</feature>
<feature type="transmembrane region" description="Helical" evidence="2">
    <location>
        <begin position="293"/>
        <end position="315"/>
    </location>
</feature>
<evidence type="ECO:0000313" key="4">
    <source>
        <dbReference type="Proteomes" id="UP001218218"/>
    </source>
</evidence>
<reference evidence="3" key="1">
    <citation type="submission" date="2023-03" db="EMBL/GenBank/DDBJ databases">
        <title>Massive genome expansion in bonnet fungi (Mycena s.s.) driven by repeated elements and novel gene families across ecological guilds.</title>
        <authorList>
            <consortium name="Lawrence Berkeley National Laboratory"/>
            <person name="Harder C.B."/>
            <person name="Miyauchi S."/>
            <person name="Viragh M."/>
            <person name="Kuo A."/>
            <person name="Thoen E."/>
            <person name="Andreopoulos B."/>
            <person name="Lu D."/>
            <person name="Skrede I."/>
            <person name="Drula E."/>
            <person name="Henrissat B."/>
            <person name="Morin E."/>
            <person name="Kohler A."/>
            <person name="Barry K."/>
            <person name="LaButti K."/>
            <person name="Morin E."/>
            <person name="Salamov A."/>
            <person name="Lipzen A."/>
            <person name="Mereny Z."/>
            <person name="Hegedus B."/>
            <person name="Baldrian P."/>
            <person name="Stursova M."/>
            <person name="Weitz H."/>
            <person name="Taylor A."/>
            <person name="Grigoriev I.V."/>
            <person name="Nagy L.G."/>
            <person name="Martin F."/>
            <person name="Kauserud H."/>
        </authorList>
    </citation>
    <scope>NUCLEOTIDE SEQUENCE</scope>
    <source>
        <strain evidence="3">CBHHK002</strain>
    </source>
</reference>
<comment type="caution">
    <text evidence="3">The sequence shown here is derived from an EMBL/GenBank/DDBJ whole genome shotgun (WGS) entry which is preliminary data.</text>
</comment>
<evidence type="ECO:0000313" key="3">
    <source>
        <dbReference type="EMBL" id="KAJ7325395.1"/>
    </source>
</evidence>
<keyword evidence="2" id="KW-0472">Membrane</keyword>
<feature type="transmembrane region" description="Helical" evidence="2">
    <location>
        <begin position="401"/>
        <end position="427"/>
    </location>
</feature>
<dbReference type="EMBL" id="JARIHO010000044">
    <property type="protein sequence ID" value="KAJ7325395.1"/>
    <property type="molecule type" value="Genomic_DNA"/>
</dbReference>
<feature type="transmembrane region" description="Helical" evidence="2">
    <location>
        <begin position="335"/>
        <end position="355"/>
    </location>
</feature>
<keyword evidence="4" id="KW-1185">Reference proteome</keyword>
<dbReference type="AlphaFoldDB" id="A0AAD6ZJ83"/>
<feature type="region of interest" description="Disordered" evidence="1">
    <location>
        <begin position="236"/>
        <end position="262"/>
    </location>
</feature>
<accession>A0AAD6ZJ83</accession>
<protein>
    <submittedName>
        <fullName evidence="3">Uncharacterized protein</fullName>
    </submittedName>
</protein>
<organism evidence="3 4">
    <name type="scientific">Mycena albidolilacea</name>
    <dbReference type="NCBI Taxonomy" id="1033008"/>
    <lineage>
        <taxon>Eukaryota</taxon>
        <taxon>Fungi</taxon>
        <taxon>Dikarya</taxon>
        <taxon>Basidiomycota</taxon>
        <taxon>Agaricomycotina</taxon>
        <taxon>Agaricomycetes</taxon>
        <taxon>Agaricomycetidae</taxon>
        <taxon>Agaricales</taxon>
        <taxon>Marasmiineae</taxon>
        <taxon>Mycenaceae</taxon>
        <taxon>Mycena</taxon>
    </lineage>
</organism>
<feature type="compositionally biased region" description="Basic and acidic residues" evidence="1">
    <location>
        <begin position="13"/>
        <end position="27"/>
    </location>
</feature>
<keyword evidence="2" id="KW-1133">Transmembrane helix</keyword>
<sequence>MSFPHFRSTSSHLHPDSDENLPMRDGDSAESLLHSAVELLKISREVADLYLNQKLTLQQAGETVQRTVKLHDLENTLSSIIASMYWTLGNVPPQAILANADDGTIQIGTSDSDSDAPTLLRGKAEVTEVSTQGRLDSDMIATAGGLAASVAIFLLSLRYSLLSKSHKPETDNPIDGTGILQAIWLYRNHPELETQLNQVDNPTETNLRKAGMVRTRLVGAGRRRRESCESALSPPQIFTMSSSLPSQPRSDSDQSSSMRDSDSAESLLQSAVELFKMSRKAPKLKRFDSSRTLHFLSLVLHSLLVGIHLAFLAVWARGLEHRVTFSLDNQKIVNFLITAIANTFGTVYTAALVFVTQQLWTRRNLQADRTLTAMHDSAAAWTGIGSALSQLWSQRTTSGSVVGVVSVFLYLANILVLHITTPALFAFETFNSTWPVHVPTRSRPTLDSFAQVNWTNPTNASDAMYLLSQSSYVAGSLYFLPSILGSNTSLGLKDGTLYDLVDGNSGVGNVTVDATGFNITCNYLRAVTINGTTGVPIHGISAGTSPEGHTVNLDGVPAYNLFPTQRGIICPLPDEQRVPSGIPNFVDFYSTIPIMDSDNYLPEVTLNPPMNTFSDPVSSIQIFRCSQSLVNQKAVVDAQTRQIFSVEPNIHKTTSTWSPHIGQNSTNATDNVFMQAWHWLYNYAIPESNFAIDPAGENAGMNSGTLSVADLYLNQKLTLQRAGETVPRTVKLHHLENTLSSIIASMYWTLGNIPPQAILVNADDGTIQLGTSDRDSDAPILLRGSAEVTEVSTRGRLDSDIIATAGGLAASLALFLLSLRYSLFSKSHQYQTDNPINGTGILQAIWLYRNHPELETQLDQVDNPTEANLREAGMVRTRGLYG</sequence>
<gene>
    <name evidence="3" type="ORF">DFH08DRAFT_1085132</name>
</gene>
<evidence type="ECO:0000256" key="2">
    <source>
        <dbReference type="SAM" id="Phobius"/>
    </source>
</evidence>
<keyword evidence="2" id="KW-0812">Transmembrane</keyword>
<name>A0AAD6ZJ83_9AGAR</name>
<feature type="transmembrane region" description="Helical" evidence="2">
    <location>
        <begin position="139"/>
        <end position="157"/>
    </location>
</feature>
<feature type="transmembrane region" description="Helical" evidence="2">
    <location>
        <begin position="801"/>
        <end position="819"/>
    </location>
</feature>
<feature type="compositionally biased region" description="Low complexity" evidence="1">
    <location>
        <begin position="240"/>
        <end position="258"/>
    </location>
</feature>
<evidence type="ECO:0000256" key="1">
    <source>
        <dbReference type="SAM" id="MobiDB-lite"/>
    </source>
</evidence>